<evidence type="ECO:0000256" key="3">
    <source>
        <dbReference type="ARBA" id="ARBA00023242"/>
    </source>
</evidence>
<dbReference type="InterPro" id="IPR004038">
    <property type="entry name" value="Ribosomal_eL8/eL30/eS12/Gad45"/>
</dbReference>
<evidence type="ECO:0000256" key="4">
    <source>
        <dbReference type="ARBA" id="ARBA00023274"/>
    </source>
</evidence>
<evidence type="ECO:0000259" key="7">
    <source>
        <dbReference type="Pfam" id="PF01248"/>
    </source>
</evidence>
<sequence>MAKKSKHVEAEDNSADQTMEIESPTKIKKEKDDDKEAYEELLNHVSVIANPMASRKLTKKVYKLLKKAAKQKGFVRNGLKDVQRRIRLGENGLVIFAGDVTPVDIMCHMPAVCEEKKIPYVYTPSRLQLGHALGLKRTSLMVLVREHPEYKGQFDELVEELKSLPTPV</sequence>
<evidence type="ECO:0000256" key="5">
    <source>
        <dbReference type="ARBA" id="ARBA00083355"/>
    </source>
</evidence>
<evidence type="ECO:0000256" key="6">
    <source>
        <dbReference type="SAM" id="MobiDB-lite"/>
    </source>
</evidence>
<evidence type="ECO:0000256" key="2">
    <source>
        <dbReference type="ARBA" id="ARBA00007337"/>
    </source>
</evidence>
<dbReference type="AlphaFoldDB" id="A0A9N6WYF9"/>
<accession>A0A9N6WYF9</accession>
<gene>
    <name evidence="8" type="primary">EOG090X0JRW</name>
</gene>
<keyword evidence="4" id="KW-0687">Ribonucleoprotein</keyword>
<dbReference type="PANTHER" id="PTHR23105">
    <property type="entry name" value="RIBOSOMAL PROTEIN L7AE FAMILY MEMBER"/>
    <property type="match status" value="1"/>
</dbReference>
<evidence type="ECO:0000256" key="1">
    <source>
        <dbReference type="ARBA" id="ARBA00004123"/>
    </source>
</evidence>
<protein>
    <recommendedName>
        <fullName evidence="5">H/ACA snoRNP protein NHP2</fullName>
    </recommendedName>
</protein>
<dbReference type="InterPro" id="IPR018492">
    <property type="entry name" value="Ribosomal_eL8/Nhp2"/>
</dbReference>
<feature type="compositionally biased region" description="Basic and acidic residues" evidence="6">
    <location>
        <begin position="23"/>
        <end position="34"/>
    </location>
</feature>
<dbReference type="SUPFAM" id="SSF55315">
    <property type="entry name" value="L30e-like"/>
    <property type="match status" value="1"/>
</dbReference>
<feature type="domain" description="Ribosomal protein eL8/eL30/eS12/Gadd45" evidence="7">
    <location>
        <begin position="59"/>
        <end position="146"/>
    </location>
</feature>
<comment type="subcellular location">
    <subcellularLocation>
        <location evidence="1">Nucleus</location>
    </subcellularLocation>
</comment>
<dbReference type="PRINTS" id="PR00881">
    <property type="entry name" value="L7ARS6FAMILY"/>
</dbReference>
<dbReference type="InterPro" id="IPR029064">
    <property type="entry name" value="Ribosomal_eL30-like_sf"/>
</dbReference>
<dbReference type="GO" id="GO:0003723">
    <property type="term" value="F:RNA binding"/>
    <property type="evidence" value="ECO:0007669"/>
    <property type="project" value="InterPro"/>
</dbReference>
<dbReference type="FunFam" id="3.30.1330.30:FF:000028">
    <property type="entry name" value="H/ACA ribonucleoprotein complex subunit 2-like protein"/>
    <property type="match status" value="1"/>
</dbReference>
<keyword evidence="3" id="KW-0539">Nucleus</keyword>
<feature type="region of interest" description="Disordered" evidence="6">
    <location>
        <begin position="1"/>
        <end position="34"/>
    </location>
</feature>
<dbReference type="Gene3D" id="3.30.1330.30">
    <property type="match status" value="1"/>
</dbReference>
<proteinExistence type="inferred from homology"/>
<dbReference type="EMBL" id="OC986290">
    <property type="protein sequence ID" value="CAG4642945.1"/>
    <property type="molecule type" value="Genomic_DNA"/>
</dbReference>
<reference evidence="8" key="1">
    <citation type="submission" date="2021-04" db="EMBL/GenBank/DDBJ databases">
        <authorList>
            <person name="Cornetti L."/>
        </authorList>
    </citation>
    <scope>NUCLEOTIDE SEQUENCE</scope>
</reference>
<evidence type="ECO:0000313" key="8">
    <source>
        <dbReference type="EMBL" id="CAG4642945.1"/>
    </source>
</evidence>
<organism evidence="8">
    <name type="scientific">Evadne anonyx</name>
    <dbReference type="NCBI Taxonomy" id="141404"/>
    <lineage>
        <taxon>Eukaryota</taxon>
        <taxon>Metazoa</taxon>
        <taxon>Ecdysozoa</taxon>
        <taxon>Arthropoda</taxon>
        <taxon>Crustacea</taxon>
        <taxon>Branchiopoda</taxon>
        <taxon>Diplostraca</taxon>
        <taxon>Cladocera</taxon>
        <taxon>Onychopoda</taxon>
        <taxon>Podonidae</taxon>
        <taxon>Evadne</taxon>
    </lineage>
</organism>
<dbReference type="InterPro" id="IPR050257">
    <property type="entry name" value="eL8/uL1-like"/>
</dbReference>
<name>A0A9N6WYF9_9CRUS</name>
<dbReference type="GO" id="GO:1990904">
    <property type="term" value="C:ribonucleoprotein complex"/>
    <property type="evidence" value="ECO:0007669"/>
    <property type="project" value="UniProtKB-KW"/>
</dbReference>
<comment type="similarity">
    <text evidence="2">Belongs to the eukaryotic ribosomal protein eL8 family.</text>
</comment>
<dbReference type="Pfam" id="PF01248">
    <property type="entry name" value="Ribosomal_L7Ae"/>
    <property type="match status" value="1"/>
</dbReference>
<dbReference type="GO" id="GO:0005634">
    <property type="term" value="C:nucleus"/>
    <property type="evidence" value="ECO:0007669"/>
    <property type="project" value="UniProtKB-SubCell"/>
</dbReference>